<protein>
    <submittedName>
        <fullName evidence="2">Peptidoglycan-binding protein</fullName>
    </submittedName>
</protein>
<proteinExistence type="predicted"/>
<evidence type="ECO:0000313" key="2">
    <source>
        <dbReference type="EMBL" id="MBC5676405.1"/>
    </source>
</evidence>
<dbReference type="InterPro" id="IPR036366">
    <property type="entry name" value="PGBDSf"/>
</dbReference>
<dbReference type="RefSeq" id="WP_024726521.1">
    <property type="nucleotide sequence ID" value="NZ_JACOOS010000002.1"/>
</dbReference>
<name>A0ABR7FP26_9FIRM</name>
<gene>
    <name evidence="2" type="ORF">H8S22_01895</name>
</gene>
<dbReference type="Pfam" id="PF01471">
    <property type="entry name" value="PG_binding_1"/>
    <property type="match status" value="1"/>
</dbReference>
<keyword evidence="3" id="KW-1185">Reference proteome</keyword>
<dbReference type="SUPFAM" id="SSF47090">
    <property type="entry name" value="PGBD-like"/>
    <property type="match status" value="1"/>
</dbReference>
<feature type="domain" description="Peptidoglycan binding-like" evidence="1">
    <location>
        <begin position="278"/>
        <end position="313"/>
    </location>
</feature>
<dbReference type="EMBL" id="JACOOS010000002">
    <property type="protein sequence ID" value="MBC5676405.1"/>
    <property type="molecule type" value="Genomic_DNA"/>
</dbReference>
<reference evidence="2 3" key="1">
    <citation type="submission" date="2020-08" db="EMBL/GenBank/DDBJ databases">
        <title>Genome public.</title>
        <authorList>
            <person name="Liu C."/>
            <person name="Sun Q."/>
        </authorList>
    </citation>
    <scope>NUCLEOTIDE SEQUENCE [LARGE SCALE GENOMIC DNA]</scope>
    <source>
        <strain evidence="2 3">NSJ-7</strain>
    </source>
</reference>
<dbReference type="InterPro" id="IPR036365">
    <property type="entry name" value="PGBD-like_sf"/>
</dbReference>
<organism evidence="2 3">
    <name type="scientific">Anaerostipes hominis</name>
    <name type="common">ex Liu et al. 2021</name>
    <dbReference type="NCBI Taxonomy" id="2763018"/>
    <lineage>
        <taxon>Bacteria</taxon>
        <taxon>Bacillati</taxon>
        <taxon>Bacillota</taxon>
        <taxon>Clostridia</taxon>
        <taxon>Lachnospirales</taxon>
        <taxon>Lachnospiraceae</taxon>
        <taxon>Anaerostipes</taxon>
    </lineage>
</organism>
<evidence type="ECO:0000313" key="3">
    <source>
        <dbReference type="Proteomes" id="UP000635828"/>
    </source>
</evidence>
<dbReference type="Proteomes" id="UP000635828">
    <property type="component" value="Unassembled WGS sequence"/>
</dbReference>
<dbReference type="Gene3D" id="1.10.101.10">
    <property type="entry name" value="PGBD-like superfamily/PGBD"/>
    <property type="match status" value="1"/>
</dbReference>
<evidence type="ECO:0000259" key="1">
    <source>
        <dbReference type="Pfam" id="PF01471"/>
    </source>
</evidence>
<sequence>MDIELKDKANKKIKIPMLPEEIEYSSSARFQEYKILDLGEVKLPKGRNLCTYKWTALFPGSSREKMSFIHGTLKTPSYYINIMEYWRKQHKKLKLIISGTSVNEQVYIDSFSYVLTSLGDYKYTISLVEAVDLKVKAKKRSSKKGTKKYKVKRNRETLHGVAKKFYKDGTKYKVIYKANKKLIDTRVKRERKKKKSISKYTIFKGQVLTIPSTATAFSAKKASVLKLQKAINKDKYAKLTANGVLDSKTKNAMKKIFIKRGSRGAVVFFVQEKVKVYQDGICGAKTVAAIRKYQRKHGLSVDGIAGYDTLRRMLS</sequence>
<dbReference type="Gene3D" id="3.10.350.10">
    <property type="entry name" value="LysM domain"/>
    <property type="match status" value="1"/>
</dbReference>
<accession>A0ABR7FP26</accession>
<dbReference type="InterPro" id="IPR036779">
    <property type="entry name" value="LysM_dom_sf"/>
</dbReference>
<dbReference type="InterPro" id="IPR002477">
    <property type="entry name" value="Peptidoglycan-bd-like"/>
</dbReference>
<comment type="caution">
    <text evidence="2">The sequence shown here is derived from an EMBL/GenBank/DDBJ whole genome shotgun (WGS) entry which is preliminary data.</text>
</comment>